<comment type="caution">
    <text evidence="2">The sequence shown here is derived from an EMBL/GenBank/DDBJ whole genome shotgun (WGS) entry which is preliminary data.</text>
</comment>
<dbReference type="GO" id="GO:0005975">
    <property type="term" value="P:carbohydrate metabolic process"/>
    <property type="evidence" value="ECO:0007669"/>
    <property type="project" value="InterPro"/>
</dbReference>
<dbReference type="InterPro" id="IPR003476">
    <property type="entry name" value="Glyco_hydro_42"/>
</dbReference>
<dbReference type="SUPFAM" id="SSF52317">
    <property type="entry name" value="Class I glutamine amidotransferase-like"/>
    <property type="match status" value="1"/>
</dbReference>
<keyword evidence="3" id="KW-1185">Reference proteome</keyword>
<accession>A0A229NUA7</accession>
<dbReference type="InterPro" id="IPR029062">
    <property type="entry name" value="Class_I_gatase-like"/>
</dbReference>
<dbReference type="EMBL" id="NMUQ01000003">
    <property type="protein sequence ID" value="OXM13461.1"/>
    <property type="molecule type" value="Genomic_DNA"/>
</dbReference>
<dbReference type="Pfam" id="PF08532">
    <property type="entry name" value="Glyco_hydro_42M"/>
    <property type="match status" value="1"/>
</dbReference>
<evidence type="ECO:0000313" key="2">
    <source>
        <dbReference type="EMBL" id="OXM13461.1"/>
    </source>
</evidence>
<feature type="domain" description="Beta-galactosidase trimerisation" evidence="1">
    <location>
        <begin position="5"/>
        <end position="145"/>
    </location>
</feature>
<sequence>MRRSGPTVALDYVNEVHKYYDALSKQHVAADMIGVEENFSRYEVIVAPVMYMVKPSFAQRVEQFVKNGGTFITTFFSGIVNENDLEQRNRIVMTAPWSGLEGTGADAAELADYTAADAALETAPSSETTEYGCGLLCNLIHAGSAALRRWCWLHPSSLNLQYVSRTVCVISSCSTMRRRKDGQSWMPQLSQQIC</sequence>
<dbReference type="AlphaFoldDB" id="A0A229NUA7"/>
<dbReference type="PANTHER" id="PTHR36447:SF1">
    <property type="entry name" value="BETA-GALACTOSIDASE GANA"/>
    <property type="match status" value="1"/>
</dbReference>
<evidence type="ECO:0000259" key="1">
    <source>
        <dbReference type="Pfam" id="PF08532"/>
    </source>
</evidence>
<evidence type="ECO:0000313" key="3">
    <source>
        <dbReference type="Proteomes" id="UP000215145"/>
    </source>
</evidence>
<dbReference type="CDD" id="cd03143">
    <property type="entry name" value="A4_beta-galactosidase_middle_domain"/>
    <property type="match status" value="1"/>
</dbReference>
<dbReference type="PANTHER" id="PTHR36447">
    <property type="entry name" value="BETA-GALACTOSIDASE GANA"/>
    <property type="match status" value="1"/>
</dbReference>
<gene>
    <name evidence="2" type="ORF">CGZ75_20675</name>
</gene>
<name>A0A229NUA7_9BACL</name>
<reference evidence="2 3" key="1">
    <citation type="submission" date="2017-07" db="EMBL/GenBank/DDBJ databases">
        <title>Paenibacillus herberti R33 genome sequencing and assembly.</title>
        <authorList>
            <person name="Su W."/>
        </authorList>
    </citation>
    <scope>NUCLEOTIDE SEQUENCE [LARGE SCALE GENOMIC DNA]</scope>
    <source>
        <strain evidence="2 3">R33</strain>
    </source>
</reference>
<organism evidence="2 3">
    <name type="scientific">Paenibacillus herberti</name>
    <dbReference type="NCBI Taxonomy" id="1619309"/>
    <lineage>
        <taxon>Bacteria</taxon>
        <taxon>Bacillati</taxon>
        <taxon>Bacillota</taxon>
        <taxon>Bacilli</taxon>
        <taxon>Bacillales</taxon>
        <taxon>Paenibacillaceae</taxon>
        <taxon>Paenibacillus</taxon>
    </lineage>
</organism>
<dbReference type="Proteomes" id="UP000215145">
    <property type="component" value="Unassembled WGS sequence"/>
</dbReference>
<dbReference type="OrthoDB" id="9780891at2"/>
<dbReference type="GO" id="GO:0004565">
    <property type="term" value="F:beta-galactosidase activity"/>
    <property type="evidence" value="ECO:0007669"/>
    <property type="project" value="InterPro"/>
</dbReference>
<proteinExistence type="predicted"/>
<protein>
    <recommendedName>
        <fullName evidence="1">Beta-galactosidase trimerisation domain-containing protein</fullName>
    </recommendedName>
</protein>
<dbReference type="InterPro" id="IPR013738">
    <property type="entry name" value="Beta_galactosidase_Trimer"/>
</dbReference>
<dbReference type="Gene3D" id="3.40.50.880">
    <property type="match status" value="1"/>
</dbReference>